<feature type="repeat" description="WD" evidence="3">
    <location>
        <begin position="328"/>
        <end position="363"/>
    </location>
</feature>
<dbReference type="AlphaFoldDB" id="A0AAD2D4A9"/>
<dbReference type="EMBL" id="CAMPGE010021257">
    <property type="protein sequence ID" value="CAI2379416.1"/>
    <property type="molecule type" value="Genomic_DNA"/>
</dbReference>
<dbReference type="Pfam" id="PF00400">
    <property type="entry name" value="WD40"/>
    <property type="match status" value="5"/>
</dbReference>
<dbReference type="InterPro" id="IPR036322">
    <property type="entry name" value="WD40_repeat_dom_sf"/>
</dbReference>
<keyword evidence="2" id="KW-0677">Repeat</keyword>
<dbReference type="InterPro" id="IPR050349">
    <property type="entry name" value="WD_LIS1/nudF_dynein_reg"/>
</dbReference>
<dbReference type="PROSITE" id="PS50294">
    <property type="entry name" value="WD_REPEATS_REGION"/>
    <property type="match status" value="2"/>
</dbReference>
<dbReference type="InterPro" id="IPR019775">
    <property type="entry name" value="WD40_repeat_CS"/>
</dbReference>
<keyword evidence="7" id="KW-1185">Reference proteome</keyword>
<dbReference type="Proteomes" id="UP001295684">
    <property type="component" value="Unassembled WGS sequence"/>
</dbReference>
<dbReference type="SMART" id="SM00320">
    <property type="entry name" value="WD40"/>
    <property type="match status" value="6"/>
</dbReference>
<accession>A0AAD2D4A9</accession>
<evidence type="ECO:0000256" key="4">
    <source>
        <dbReference type="SAM" id="Coils"/>
    </source>
</evidence>
<dbReference type="InterPro" id="IPR020472">
    <property type="entry name" value="WD40_PAC1"/>
</dbReference>
<evidence type="ECO:0000256" key="5">
    <source>
        <dbReference type="SAM" id="MobiDB-lite"/>
    </source>
</evidence>
<evidence type="ECO:0000256" key="2">
    <source>
        <dbReference type="ARBA" id="ARBA00022737"/>
    </source>
</evidence>
<feature type="region of interest" description="Disordered" evidence="5">
    <location>
        <begin position="179"/>
        <end position="199"/>
    </location>
</feature>
<sequence length="697" mass="80073">MEEQISSRRISKIRPIQETKARIVQKLNCRNKITDYKLLCDCYTSLIRFHKERWDIVIKQLKMMEDKSNKGFETHKEELQSELLETHKKLQAITEVLSKKTQMWKQMEIDNQLYKEDLAVKEKSINAYMELINQKNEEIQDLKEQLSLKNSQIGTLKSDYQELDQKYKTKLFEIAKKKKRARTTTNIPRPESPPRGETPRAITKVWTQTQDLQKENNKNEENLDLSDDIEGAPVNRVRPSLTKENMGEQGFEESESGSSEEIDDYMEINFDIQQEQDRSMTLSQKDIQFRKHTFDFVTSNPEVGKKSQRFDKLLSSGVLTGGLYREIPNAHYCEITTIAISNDGALLATGGEDGIVKVWDTKSFFEIPLFKKVSDSPSQKKVKKNCLAQDKFEYEKSPQPISCLCFSYCSTYLGVASNDIKIWKISRTTIELKRTITGIKSGINVIKFMIGDSFLEPCLISGSSDRTIRIWDKDKNHVINCVSTCLCLDTIMTDKFIASGHIDGSIRLWSGKQRSLIYRFAKLHDDAVTSLCINALTSTITSVGKDHSVRLIDYRDFSILDEVWPDEYINIKHSSESISCGSYSQHIVIASADENLLIYNLEKESREKGPKRLAVGRSQSMFQKDNFQFFNSAPLKLKLAKVIDSGEKRGFDKKVESLLSSMKKSNHRTRSINCIACHPQEDTFITADNEGRIMLWD</sequence>
<evidence type="ECO:0000313" key="6">
    <source>
        <dbReference type="EMBL" id="CAI2379416.1"/>
    </source>
</evidence>
<dbReference type="PROSITE" id="PS50082">
    <property type="entry name" value="WD_REPEATS_2"/>
    <property type="match status" value="3"/>
</dbReference>
<feature type="repeat" description="WD" evidence="3">
    <location>
        <begin position="459"/>
        <end position="472"/>
    </location>
</feature>
<comment type="caution">
    <text evidence="6">The sequence shown here is derived from an EMBL/GenBank/DDBJ whole genome shotgun (WGS) entry which is preliminary data.</text>
</comment>
<gene>
    <name evidence="6" type="ORF">ECRASSUSDP1_LOCUS20826</name>
</gene>
<dbReference type="SUPFAM" id="SSF50978">
    <property type="entry name" value="WD40 repeat-like"/>
    <property type="match status" value="1"/>
</dbReference>
<dbReference type="PROSITE" id="PS00678">
    <property type="entry name" value="WD_REPEATS_1"/>
    <property type="match status" value="1"/>
</dbReference>
<evidence type="ECO:0000256" key="3">
    <source>
        <dbReference type="PROSITE-ProRule" id="PRU00221"/>
    </source>
</evidence>
<protein>
    <submittedName>
        <fullName evidence="6">Uncharacterized protein</fullName>
    </submittedName>
</protein>
<name>A0AAD2D4A9_EUPCR</name>
<evidence type="ECO:0000313" key="7">
    <source>
        <dbReference type="Proteomes" id="UP001295684"/>
    </source>
</evidence>
<keyword evidence="1 3" id="KW-0853">WD repeat</keyword>
<feature type="coiled-coil region" evidence="4">
    <location>
        <begin position="125"/>
        <end position="152"/>
    </location>
</feature>
<evidence type="ECO:0000256" key="1">
    <source>
        <dbReference type="ARBA" id="ARBA00022574"/>
    </source>
</evidence>
<feature type="repeat" description="WD" evidence="3">
    <location>
        <begin position="665"/>
        <end position="697"/>
    </location>
</feature>
<reference evidence="6" key="1">
    <citation type="submission" date="2023-07" db="EMBL/GenBank/DDBJ databases">
        <authorList>
            <consortium name="AG Swart"/>
            <person name="Singh M."/>
            <person name="Singh A."/>
            <person name="Seah K."/>
            <person name="Emmerich C."/>
        </authorList>
    </citation>
    <scope>NUCLEOTIDE SEQUENCE</scope>
    <source>
        <strain evidence="6">DP1</strain>
    </source>
</reference>
<dbReference type="InterPro" id="IPR001680">
    <property type="entry name" value="WD40_rpt"/>
</dbReference>
<proteinExistence type="predicted"/>
<keyword evidence="4" id="KW-0175">Coiled coil</keyword>
<organism evidence="6 7">
    <name type="scientific">Euplotes crassus</name>
    <dbReference type="NCBI Taxonomy" id="5936"/>
    <lineage>
        <taxon>Eukaryota</taxon>
        <taxon>Sar</taxon>
        <taxon>Alveolata</taxon>
        <taxon>Ciliophora</taxon>
        <taxon>Intramacronucleata</taxon>
        <taxon>Spirotrichea</taxon>
        <taxon>Hypotrichia</taxon>
        <taxon>Euplotida</taxon>
        <taxon>Euplotidae</taxon>
        <taxon>Moneuplotes</taxon>
    </lineage>
</organism>
<dbReference type="Gene3D" id="2.130.10.10">
    <property type="entry name" value="YVTN repeat-like/Quinoprotein amine dehydrogenase"/>
    <property type="match status" value="2"/>
</dbReference>
<dbReference type="PRINTS" id="PR00320">
    <property type="entry name" value="GPROTEINBRPT"/>
</dbReference>
<dbReference type="InterPro" id="IPR015943">
    <property type="entry name" value="WD40/YVTN_repeat-like_dom_sf"/>
</dbReference>
<dbReference type="PANTHER" id="PTHR44129">
    <property type="entry name" value="WD REPEAT-CONTAINING PROTEIN POP1"/>
    <property type="match status" value="1"/>
</dbReference>